<dbReference type="Pfam" id="PF00090">
    <property type="entry name" value="TSP_1"/>
    <property type="match status" value="1"/>
</dbReference>
<sequence length="82" mass="9100">MELSDCANRWELRDLCGVVIMQLSMLTIATNVTSTPETPEVTDDPTVGLYAWSAWSSWSPCSRTCGGGVSIQERRCLPRYSI</sequence>
<reference evidence="3" key="1">
    <citation type="submission" date="2022-03" db="EMBL/GenBank/DDBJ databases">
        <authorList>
            <person name="Tunstrom K."/>
        </authorList>
    </citation>
    <scope>NUCLEOTIDE SEQUENCE</scope>
</reference>
<keyword evidence="4" id="KW-1185">Reference proteome</keyword>
<dbReference type="GO" id="GO:0006508">
    <property type="term" value="P:proteolysis"/>
    <property type="evidence" value="ECO:0007669"/>
    <property type="project" value="TreeGrafter"/>
</dbReference>
<comment type="caution">
    <text evidence="3">The sequence shown here is derived from an EMBL/GenBank/DDBJ whole genome shotgun (WGS) entry which is preliminary data.</text>
</comment>
<dbReference type="GO" id="GO:0005576">
    <property type="term" value="C:extracellular region"/>
    <property type="evidence" value="ECO:0007669"/>
    <property type="project" value="UniProtKB-SubCell"/>
</dbReference>
<dbReference type="GO" id="GO:0031012">
    <property type="term" value="C:extracellular matrix"/>
    <property type="evidence" value="ECO:0007669"/>
    <property type="project" value="TreeGrafter"/>
</dbReference>
<dbReference type="InterPro" id="IPR036383">
    <property type="entry name" value="TSP1_rpt_sf"/>
</dbReference>
<dbReference type="Gene3D" id="2.20.100.10">
    <property type="entry name" value="Thrombospondin type-1 (TSP1) repeat"/>
    <property type="match status" value="1"/>
</dbReference>
<dbReference type="PANTHER" id="PTHR13723">
    <property type="entry name" value="ADAMTS A DISINTEGRIN AND METALLOPROTEASE WITH THROMBOSPONDIN MOTIFS PROTEASE"/>
    <property type="match status" value="1"/>
</dbReference>
<organism evidence="3 4">
    <name type="scientific">Euphydryas editha</name>
    <name type="common">Edith's checkerspot</name>
    <dbReference type="NCBI Taxonomy" id="104508"/>
    <lineage>
        <taxon>Eukaryota</taxon>
        <taxon>Metazoa</taxon>
        <taxon>Ecdysozoa</taxon>
        <taxon>Arthropoda</taxon>
        <taxon>Hexapoda</taxon>
        <taxon>Insecta</taxon>
        <taxon>Pterygota</taxon>
        <taxon>Neoptera</taxon>
        <taxon>Endopterygota</taxon>
        <taxon>Lepidoptera</taxon>
        <taxon>Glossata</taxon>
        <taxon>Ditrysia</taxon>
        <taxon>Papilionoidea</taxon>
        <taxon>Nymphalidae</taxon>
        <taxon>Nymphalinae</taxon>
        <taxon>Euphydryas</taxon>
    </lineage>
</organism>
<gene>
    <name evidence="3" type="ORF">EEDITHA_LOCUS5567</name>
</gene>
<name>A0AAU9TVB3_EUPED</name>
<dbReference type="Proteomes" id="UP001153954">
    <property type="component" value="Unassembled WGS sequence"/>
</dbReference>
<dbReference type="InterPro" id="IPR000884">
    <property type="entry name" value="TSP1_rpt"/>
</dbReference>
<accession>A0AAU9TVB3</accession>
<dbReference type="SUPFAM" id="SSF82895">
    <property type="entry name" value="TSP-1 type 1 repeat"/>
    <property type="match status" value="1"/>
</dbReference>
<keyword evidence="2" id="KW-0964">Secreted</keyword>
<evidence type="ECO:0000313" key="3">
    <source>
        <dbReference type="EMBL" id="CAH2089520.1"/>
    </source>
</evidence>
<evidence type="ECO:0000256" key="1">
    <source>
        <dbReference type="ARBA" id="ARBA00004613"/>
    </source>
</evidence>
<protein>
    <submittedName>
        <fullName evidence="3">Uncharacterized protein</fullName>
    </submittedName>
</protein>
<evidence type="ECO:0000256" key="2">
    <source>
        <dbReference type="ARBA" id="ARBA00022525"/>
    </source>
</evidence>
<dbReference type="AlphaFoldDB" id="A0AAU9TVB3"/>
<dbReference type="GO" id="GO:0030198">
    <property type="term" value="P:extracellular matrix organization"/>
    <property type="evidence" value="ECO:0007669"/>
    <property type="project" value="TreeGrafter"/>
</dbReference>
<dbReference type="EMBL" id="CAKOGL010000008">
    <property type="protein sequence ID" value="CAH2089520.1"/>
    <property type="molecule type" value="Genomic_DNA"/>
</dbReference>
<dbReference type="PANTHER" id="PTHR13723:SF281">
    <property type="entry name" value="PAPILIN"/>
    <property type="match status" value="1"/>
</dbReference>
<evidence type="ECO:0000313" key="4">
    <source>
        <dbReference type="Proteomes" id="UP001153954"/>
    </source>
</evidence>
<proteinExistence type="predicted"/>
<dbReference type="PROSITE" id="PS50092">
    <property type="entry name" value="TSP1"/>
    <property type="match status" value="1"/>
</dbReference>
<dbReference type="GO" id="GO:0004222">
    <property type="term" value="F:metalloendopeptidase activity"/>
    <property type="evidence" value="ECO:0007669"/>
    <property type="project" value="TreeGrafter"/>
</dbReference>
<comment type="subcellular location">
    <subcellularLocation>
        <location evidence="1">Secreted</location>
    </subcellularLocation>
</comment>
<dbReference type="InterPro" id="IPR050439">
    <property type="entry name" value="ADAMTS_ADAMTS-like"/>
</dbReference>